<reference evidence="13" key="1">
    <citation type="submission" date="2015-08" db="EMBL/GenBank/DDBJ databases">
        <title>Fjat-14210 dsm16467.</title>
        <authorList>
            <person name="Liu B."/>
            <person name="Wang J."/>
            <person name="Zhu Y."/>
            <person name="Liu G."/>
            <person name="Chen Q."/>
            <person name="Chen Z."/>
            <person name="Lan J."/>
            <person name="Che J."/>
            <person name="Ge C."/>
            <person name="Shi H."/>
            <person name="Pan Z."/>
            <person name="Liu X."/>
        </authorList>
    </citation>
    <scope>NUCLEOTIDE SEQUENCE [LARGE SCALE GENOMIC DNA]</scope>
    <source>
        <strain evidence="13">DSM 16467</strain>
    </source>
</reference>
<comment type="pathway">
    <text evidence="1 8">Metabolic intermediate biosynthesis; chorismate biosynthesis; chorismate from D-erythrose 4-phosphate and phosphoenolpyruvate: step 4/7.</text>
</comment>
<feature type="binding site" evidence="8">
    <location>
        <begin position="128"/>
        <end position="132"/>
    </location>
    <ligand>
        <name>NADP(+)</name>
        <dbReference type="ChEBI" id="CHEBI:58349"/>
    </ligand>
</feature>
<dbReference type="PATRIC" id="fig|284581.3.peg.3865"/>
<evidence type="ECO:0000256" key="8">
    <source>
        <dbReference type="HAMAP-Rule" id="MF_00222"/>
    </source>
</evidence>
<feature type="binding site" evidence="8">
    <location>
        <position position="252"/>
    </location>
    <ligand>
        <name>shikimate</name>
        <dbReference type="ChEBI" id="CHEBI:36208"/>
    </ligand>
</feature>
<dbReference type="NCBIfam" id="TIGR00507">
    <property type="entry name" value="aroE"/>
    <property type="match status" value="1"/>
</dbReference>
<name>A0A0M0KYY1_9BACI</name>
<evidence type="ECO:0000256" key="5">
    <source>
        <dbReference type="ARBA" id="ARBA00023002"/>
    </source>
</evidence>
<keyword evidence="13" id="KW-1185">Reference proteome</keyword>
<gene>
    <name evidence="8" type="primary">aroE</name>
    <name evidence="12" type="ORF">AMD01_13980</name>
</gene>
<evidence type="ECO:0000256" key="1">
    <source>
        <dbReference type="ARBA" id="ARBA00004871"/>
    </source>
</evidence>
<dbReference type="InterPro" id="IPR036291">
    <property type="entry name" value="NAD(P)-bd_dom_sf"/>
</dbReference>
<dbReference type="OrthoDB" id="9792692at2"/>
<evidence type="ECO:0000259" key="11">
    <source>
        <dbReference type="Pfam" id="PF18317"/>
    </source>
</evidence>
<evidence type="ECO:0000313" key="12">
    <source>
        <dbReference type="EMBL" id="KOO43847.1"/>
    </source>
</evidence>
<dbReference type="GO" id="GO:0009073">
    <property type="term" value="P:aromatic amino acid family biosynthetic process"/>
    <property type="evidence" value="ECO:0007669"/>
    <property type="project" value="UniProtKB-KW"/>
</dbReference>
<comment type="caution">
    <text evidence="8">Lacks conserved residue(s) required for the propagation of feature annotation.</text>
</comment>
<feature type="binding site" evidence="8">
    <location>
        <begin position="15"/>
        <end position="17"/>
    </location>
    <ligand>
        <name>shikimate</name>
        <dbReference type="ChEBI" id="CHEBI:36208"/>
    </ligand>
</feature>
<feature type="binding site" evidence="8">
    <location>
        <begin position="154"/>
        <end position="159"/>
    </location>
    <ligand>
        <name>NADP(+)</name>
        <dbReference type="ChEBI" id="CHEBI:58349"/>
    </ligand>
</feature>
<dbReference type="Proteomes" id="UP000037558">
    <property type="component" value="Unassembled WGS sequence"/>
</dbReference>
<dbReference type="STRING" id="284581.AMD01_13980"/>
<feature type="domain" description="Shikimate dehydrogenase substrate binding N-terminal" evidence="10">
    <location>
        <begin position="7"/>
        <end position="89"/>
    </location>
</feature>
<dbReference type="Pfam" id="PF01488">
    <property type="entry name" value="Shikimate_DH"/>
    <property type="match status" value="1"/>
</dbReference>
<dbReference type="Gene3D" id="3.40.50.720">
    <property type="entry name" value="NAD(P)-binding Rossmann-like Domain"/>
    <property type="match status" value="1"/>
</dbReference>
<accession>A0A0M0KYY1</accession>
<dbReference type="PANTHER" id="PTHR21089:SF1">
    <property type="entry name" value="BIFUNCTIONAL 3-DEHYDROQUINATE DEHYDRATASE_SHIKIMATE DEHYDROGENASE, CHLOROPLASTIC"/>
    <property type="match status" value="1"/>
</dbReference>
<evidence type="ECO:0000313" key="13">
    <source>
        <dbReference type="Proteomes" id="UP000037558"/>
    </source>
</evidence>
<comment type="subunit">
    <text evidence="8">Homodimer.</text>
</comment>
<dbReference type="SUPFAM" id="SSF51735">
    <property type="entry name" value="NAD(P)-binding Rossmann-fold domains"/>
    <property type="match status" value="1"/>
</dbReference>
<comment type="similarity">
    <text evidence="8">Belongs to the shikimate dehydrogenase family.</text>
</comment>
<dbReference type="CDD" id="cd01065">
    <property type="entry name" value="NAD_bind_Shikimate_DH"/>
    <property type="match status" value="1"/>
</dbReference>
<feature type="active site" description="Proton acceptor" evidence="8">
    <location>
        <position position="66"/>
    </location>
</feature>
<dbReference type="Pfam" id="PF18317">
    <property type="entry name" value="SDH_C"/>
    <property type="match status" value="1"/>
</dbReference>
<comment type="function">
    <text evidence="8">Involved in the biosynthesis of the chorismate, which leads to the biosynthesis of aromatic amino acids. Catalyzes the reversible NADPH linked reduction of 3-dehydroshikimate (DHSA) to yield shikimate (SA).</text>
</comment>
<dbReference type="InterPro" id="IPR041121">
    <property type="entry name" value="SDH_C"/>
</dbReference>
<dbReference type="Pfam" id="PF08501">
    <property type="entry name" value="Shikimate_dh_N"/>
    <property type="match status" value="1"/>
</dbReference>
<dbReference type="GO" id="GO:0004764">
    <property type="term" value="F:shikimate 3-dehydrogenase (NADP+) activity"/>
    <property type="evidence" value="ECO:0007669"/>
    <property type="project" value="UniProtKB-UniRule"/>
</dbReference>
<evidence type="ECO:0000256" key="2">
    <source>
        <dbReference type="ARBA" id="ARBA00012962"/>
    </source>
</evidence>
<protein>
    <recommendedName>
        <fullName evidence="2 8">Shikimate dehydrogenase (NADP(+))</fullName>
        <shortName evidence="8">SDH</shortName>
        <ecNumber evidence="2 8">1.1.1.25</ecNumber>
    </recommendedName>
</protein>
<dbReference type="NCBIfam" id="NF001319">
    <property type="entry name" value="PRK00258.3-3"/>
    <property type="match status" value="1"/>
</dbReference>
<feature type="binding site" evidence="8">
    <location>
        <position position="62"/>
    </location>
    <ligand>
        <name>shikimate</name>
        <dbReference type="ChEBI" id="CHEBI:36208"/>
    </ligand>
</feature>
<evidence type="ECO:0000259" key="10">
    <source>
        <dbReference type="Pfam" id="PF08501"/>
    </source>
</evidence>
<dbReference type="GO" id="GO:0050661">
    <property type="term" value="F:NADP binding"/>
    <property type="evidence" value="ECO:0007669"/>
    <property type="project" value="InterPro"/>
</dbReference>
<dbReference type="SUPFAM" id="SSF53223">
    <property type="entry name" value="Aminoacid dehydrogenase-like, N-terminal domain"/>
    <property type="match status" value="1"/>
</dbReference>
<sequence length="282" mass="30638">MTQLFGLIGHPVGHSLSPAMHNDAFKRLGIDAHYQAFDIDPAQFSTAIQGLKALGIKGFNVTIPYKVDIMEHLDEIDPLAQAIGAVNTVCNVEGRYVGYNTDGEGYVKSLLQVVNERELSAKHVLIIGAGGAAKAIFYTLASQTEKPKGIYLANRTVQRADALIGACPIEVEAEAVSLLHAKELLQEVDIVINTTSVGMHPNIDEEPLDLQRVQEGAIVSDIIYNPLETKWLKNADQAGAVPHNGVGMFIMQGALAFEKWTGRAPDKKAMEAIVLKHLNHKK</sequence>
<feature type="binding site" evidence="8">
    <location>
        <position position="222"/>
    </location>
    <ligand>
        <name>NADP(+)</name>
        <dbReference type="ChEBI" id="CHEBI:58349"/>
    </ligand>
</feature>
<dbReference type="GO" id="GO:0019632">
    <property type="term" value="P:shikimate metabolic process"/>
    <property type="evidence" value="ECO:0007669"/>
    <property type="project" value="InterPro"/>
</dbReference>
<evidence type="ECO:0000256" key="6">
    <source>
        <dbReference type="ARBA" id="ARBA00023141"/>
    </source>
</evidence>
<comment type="caution">
    <text evidence="12">The sequence shown here is derived from an EMBL/GenBank/DDBJ whole genome shotgun (WGS) entry which is preliminary data.</text>
</comment>
<dbReference type="InterPro" id="IPR046346">
    <property type="entry name" value="Aminoacid_DH-like_N_sf"/>
</dbReference>
<feature type="binding site" evidence="8">
    <location>
        <position position="245"/>
    </location>
    <ligand>
        <name>NADP(+)</name>
        <dbReference type="ChEBI" id="CHEBI:58349"/>
    </ligand>
</feature>
<dbReference type="HAMAP" id="MF_00222">
    <property type="entry name" value="Shikimate_DH_AroE"/>
    <property type="match status" value="1"/>
</dbReference>
<proteinExistence type="inferred from homology"/>
<dbReference type="Gene3D" id="3.40.50.10860">
    <property type="entry name" value="Leucine Dehydrogenase, chain A, domain 1"/>
    <property type="match status" value="1"/>
</dbReference>
<evidence type="ECO:0000256" key="3">
    <source>
        <dbReference type="ARBA" id="ARBA00022605"/>
    </source>
</evidence>
<dbReference type="InterPro" id="IPR011342">
    <property type="entry name" value="Shikimate_DH"/>
</dbReference>
<dbReference type="PANTHER" id="PTHR21089">
    <property type="entry name" value="SHIKIMATE DEHYDROGENASE"/>
    <property type="match status" value="1"/>
</dbReference>
<keyword evidence="4 8" id="KW-0521">NADP</keyword>
<comment type="catalytic activity">
    <reaction evidence="7 8">
        <text>shikimate + NADP(+) = 3-dehydroshikimate + NADPH + H(+)</text>
        <dbReference type="Rhea" id="RHEA:17737"/>
        <dbReference type="ChEBI" id="CHEBI:15378"/>
        <dbReference type="ChEBI" id="CHEBI:16630"/>
        <dbReference type="ChEBI" id="CHEBI:36208"/>
        <dbReference type="ChEBI" id="CHEBI:57783"/>
        <dbReference type="ChEBI" id="CHEBI:58349"/>
        <dbReference type="EC" id="1.1.1.25"/>
    </reaction>
</comment>
<dbReference type="UniPathway" id="UPA00053">
    <property type="reaction ID" value="UER00087"/>
</dbReference>
<dbReference type="InterPro" id="IPR013708">
    <property type="entry name" value="Shikimate_DH-bd_N"/>
</dbReference>
<dbReference type="GO" id="GO:0008652">
    <property type="term" value="P:amino acid biosynthetic process"/>
    <property type="evidence" value="ECO:0007669"/>
    <property type="project" value="UniProtKB-KW"/>
</dbReference>
<dbReference type="AlphaFoldDB" id="A0A0M0KYY1"/>
<dbReference type="InterPro" id="IPR006151">
    <property type="entry name" value="Shikm_DH/Glu-tRNA_Rdtase"/>
</dbReference>
<feature type="binding site" evidence="8">
    <location>
        <position position="224"/>
    </location>
    <ligand>
        <name>shikimate</name>
        <dbReference type="ChEBI" id="CHEBI:36208"/>
    </ligand>
</feature>
<feature type="binding site" evidence="8">
    <location>
        <position position="102"/>
    </location>
    <ligand>
        <name>shikimate</name>
        <dbReference type="ChEBI" id="CHEBI:36208"/>
    </ligand>
</feature>
<keyword evidence="6 8" id="KW-0057">Aromatic amino acid biosynthesis</keyword>
<feature type="domain" description="SDH C-terminal" evidence="11">
    <location>
        <begin position="245"/>
        <end position="275"/>
    </location>
</feature>
<dbReference type="RefSeq" id="WP_053402047.1">
    <property type="nucleotide sequence ID" value="NZ_LILC01000019.1"/>
</dbReference>
<evidence type="ECO:0000256" key="7">
    <source>
        <dbReference type="ARBA" id="ARBA00049442"/>
    </source>
</evidence>
<dbReference type="GO" id="GO:0005829">
    <property type="term" value="C:cytosol"/>
    <property type="evidence" value="ECO:0007669"/>
    <property type="project" value="TreeGrafter"/>
</dbReference>
<organism evidence="12 13">
    <name type="scientific">Priestia koreensis</name>
    <dbReference type="NCBI Taxonomy" id="284581"/>
    <lineage>
        <taxon>Bacteria</taxon>
        <taxon>Bacillati</taxon>
        <taxon>Bacillota</taxon>
        <taxon>Bacilli</taxon>
        <taxon>Bacillales</taxon>
        <taxon>Bacillaceae</taxon>
        <taxon>Priestia</taxon>
    </lineage>
</organism>
<keyword evidence="5 8" id="KW-0560">Oxidoreductase</keyword>
<dbReference type="EMBL" id="LILC01000019">
    <property type="protein sequence ID" value="KOO43847.1"/>
    <property type="molecule type" value="Genomic_DNA"/>
</dbReference>
<dbReference type="GO" id="GO:0009423">
    <property type="term" value="P:chorismate biosynthetic process"/>
    <property type="evidence" value="ECO:0007669"/>
    <property type="project" value="UniProtKB-UniRule"/>
</dbReference>
<evidence type="ECO:0000256" key="4">
    <source>
        <dbReference type="ARBA" id="ARBA00022857"/>
    </source>
</evidence>
<feature type="binding site" evidence="8">
    <location>
        <position position="87"/>
    </location>
    <ligand>
        <name>shikimate</name>
        <dbReference type="ChEBI" id="CHEBI:36208"/>
    </ligand>
</feature>
<dbReference type="InterPro" id="IPR022893">
    <property type="entry name" value="Shikimate_DH_fam"/>
</dbReference>
<dbReference type="EC" id="1.1.1.25" evidence="2 8"/>
<evidence type="ECO:0000259" key="9">
    <source>
        <dbReference type="Pfam" id="PF01488"/>
    </source>
</evidence>
<keyword evidence="3 8" id="KW-0028">Amino-acid biosynthesis</keyword>
<feature type="domain" description="Quinate/shikimate 5-dehydrogenase/glutamyl-tRNA reductase" evidence="9">
    <location>
        <begin position="118"/>
        <end position="197"/>
    </location>
</feature>